<proteinExistence type="predicted"/>
<dbReference type="AlphaFoldDB" id="T1K6D1"/>
<protein>
    <submittedName>
        <fullName evidence="1">Uncharacterized protein</fullName>
    </submittedName>
</protein>
<reference evidence="2" key="1">
    <citation type="submission" date="2011-08" db="EMBL/GenBank/DDBJ databases">
        <authorList>
            <person name="Rombauts S."/>
        </authorList>
    </citation>
    <scope>NUCLEOTIDE SEQUENCE</scope>
    <source>
        <strain evidence="2">London</strain>
    </source>
</reference>
<name>T1K6D1_TETUR</name>
<evidence type="ECO:0000313" key="1">
    <source>
        <dbReference type="EnsemblMetazoa" id="tetur06g00050.1"/>
    </source>
</evidence>
<dbReference type="EnsemblMetazoa" id="tetur06g00050.1">
    <property type="protein sequence ID" value="tetur06g00050.1"/>
    <property type="gene ID" value="tetur06g00050"/>
</dbReference>
<sequence>MTQCLPCRACTTTICDFSELETPIVSLADFTQLMMTTLRGQGPGQFFDSHSLLHRPPPQIAPALESYLLAMNASSGRNPDYSFIHEEYISRLSGGNAELMWHLASSS</sequence>
<dbReference type="EMBL" id="CAEY01001788">
    <property type="status" value="NOT_ANNOTATED_CDS"/>
    <property type="molecule type" value="Genomic_DNA"/>
</dbReference>
<accession>T1K6D1</accession>
<organism evidence="1 2">
    <name type="scientific">Tetranychus urticae</name>
    <name type="common">Two-spotted spider mite</name>
    <dbReference type="NCBI Taxonomy" id="32264"/>
    <lineage>
        <taxon>Eukaryota</taxon>
        <taxon>Metazoa</taxon>
        <taxon>Ecdysozoa</taxon>
        <taxon>Arthropoda</taxon>
        <taxon>Chelicerata</taxon>
        <taxon>Arachnida</taxon>
        <taxon>Acari</taxon>
        <taxon>Acariformes</taxon>
        <taxon>Trombidiformes</taxon>
        <taxon>Prostigmata</taxon>
        <taxon>Eleutherengona</taxon>
        <taxon>Raphignathae</taxon>
        <taxon>Tetranychoidea</taxon>
        <taxon>Tetranychidae</taxon>
        <taxon>Tetranychus</taxon>
    </lineage>
</organism>
<reference evidence="1" key="2">
    <citation type="submission" date="2015-06" db="UniProtKB">
        <authorList>
            <consortium name="EnsemblMetazoa"/>
        </authorList>
    </citation>
    <scope>IDENTIFICATION</scope>
</reference>
<keyword evidence="2" id="KW-1185">Reference proteome</keyword>
<evidence type="ECO:0000313" key="2">
    <source>
        <dbReference type="Proteomes" id="UP000015104"/>
    </source>
</evidence>
<dbReference type="HOGENOM" id="CLU_2213239_0_0_1"/>
<dbReference type="Proteomes" id="UP000015104">
    <property type="component" value="Unassembled WGS sequence"/>
</dbReference>